<feature type="transmembrane region" description="Helical" evidence="6">
    <location>
        <begin position="46"/>
        <end position="64"/>
    </location>
</feature>
<accession>A0A5J4VYN4</accession>
<dbReference type="Proteomes" id="UP000324800">
    <property type="component" value="Unassembled WGS sequence"/>
</dbReference>
<feature type="transmembrane region" description="Helical" evidence="6">
    <location>
        <begin position="12"/>
        <end position="34"/>
    </location>
</feature>
<keyword evidence="5 6" id="KW-0472">Membrane</keyword>
<evidence type="ECO:0000256" key="5">
    <source>
        <dbReference type="ARBA" id="ARBA00023136"/>
    </source>
</evidence>
<protein>
    <submittedName>
        <fullName evidence="7">Uncharacterized protein</fullName>
    </submittedName>
</protein>
<evidence type="ECO:0000313" key="7">
    <source>
        <dbReference type="EMBL" id="KAA6387642.1"/>
    </source>
</evidence>
<dbReference type="Pfam" id="PF05255">
    <property type="entry name" value="UPF0220"/>
    <property type="match status" value="1"/>
</dbReference>
<feature type="transmembrane region" description="Helical" evidence="6">
    <location>
        <begin position="85"/>
        <end position="113"/>
    </location>
</feature>
<evidence type="ECO:0000256" key="3">
    <source>
        <dbReference type="ARBA" id="ARBA00022692"/>
    </source>
</evidence>
<dbReference type="InterPro" id="IPR007919">
    <property type="entry name" value="UPF0220"/>
</dbReference>
<evidence type="ECO:0000313" key="8">
    <source>
        <dbReference type="Proteomes" id="UP000324800"/>
    </source>
</evidence>
<evidence type="ECO:0000256" key="6">
    <source>
        <dbReference type="SAM" id="Phobius"/>
    </source>
</evidence>
<sequence>MYSSFDRQEDSVIPKIILTSVAGILNAAGFWIFIDGALNGVNRTYIAGPYITYFVGLLFLTLYDNSIAQQKAIKGESDDSPRTHAVARALLFLFVVGIVGSLVGSLCVMQINYIKGHRGDQASGIEQFFALLGNIIGMILFRIAKAM</sequence>
<reference evidence="7 8" key="1">
    <citation type="submission" date="2019-03" db="EMBL/GenBank/DDBJ databases">
        <title>Single cell metagenomics reveals metabolic interactions within the superorganism composed of flagellate Streblomastix strix and complex community of Bacteroidetes bacteria on its surface.</title>
        <authorList>
            <person name="Treitli S.C."/>
            <person name="Kolisko M."/>
            <person name="Husnik F."/>
            <person name="Keeling P."/>
            <person name="Hampl V."/>
        </authorList>
    </citation>
    <scope>NUCLEOTIDE SEQUENCE [LARGE SCALE GENOMIC DNA]</scope>
    <source>
        <strain evidence="7">ST1C</strain>
    </source>
</reference>
<dbReference type="AlphaFoldDB" id="A0A5J4VYN4"/>
<evidence type="ECO:0000256" key="1">
    <source>
        <dbReference type="ARBA" id="ARBA00004141"/>
    </source>
</evidence>
<dbReference type="GO" id="GO:0016020">
    <property type="term" value="C:membrane"/>
    <property type="evidence" value="ECO:0007669"/>
    <property type="project" value="UniProtKB-SubCell"/>
</dbReference>
<comment type="similarity">
    <text evidence="2">Belongs to the UPF0220 family.</text>
</comment>
<evidence type="ECO:0000256" key="2">
    <source>
        <dbReference type="ARBA" id="ARBA00005335"/>
    </source>
</evidence>
<organism evidence="7 8">
    <name type="scientific">Streblomastix strix</name>
    <dbReference type="NCBI Taxonomy" id="222440"/>
    <lineage>
        <taxon>Eukaryota</taxon>
        <taxon>Metamonada</taxon>
        <taxon>Preaxostyla</taxon>
        <taxon>Oxymonadida</taxon>
        <taxon>Streblomastigidae</taxon>
        <taxon>Streblomastix</taxon>
    </lineage>
</organism>
<comment type="caution">
    <text evidence="7">The sequence shown here is derived from an EMBL/GenBank/DDBJ whole genome shotgun (WGS) entry which is preliminary data.</text>
</comment>
<proteinExistence type="inferred from homology"/>
<feature type="transmembrane region" description="Helical" evidence="6">
    <location>
        <begin position="125"/>
        <end position="144"/>
    </location>
</feature>
<dbReference type="EMBL" id="SNRW01004293">
    <property type="protein sequence ID" value="KAA6387642.1"/>
    <property type="molecule type" value="Genomic_DNA"/>
</dbReference>
<name>A0A5J4VYN4_9EUKA</name>
<comment type="subcellular location">
    <subcellularLocation>
        <location evidence="1">Membrane</location>
        <topology evidence="1">Multi-pass membrane protein</topology>
    </subcellularLocation>
</comment>
<gene>
    <name evidence="7" type="ORF">EZS28_016829</name>
</gene>
<evidence type="ECO:0000256" key="4">
    <source>
        <dbReference type="ARBA" id="ARBA00022989"/>
    </source>
</evidence>
<keyword evidence="4 6" id="KW-1133">Transmembrane helix</keyword>
<keyword evidence="3 6" id="KW-0812">Transmembrane</keyword>